<feature type="compositionally biased region" description="Basic and acidic residues" evidence="10">
    <location>
        <begin position="889"/>
        <end position="925"/>
    </location>
</feature>
<feature type="compositionally biased region" description="Basic and acidic residues" evidence="10">
    <location>
        <begin position="1419"/>
        <end position="1436"/>
    </location>
</feature>
<dbReference type="EC" id="2.7.11.1" evidence="1"/>
<feature type="compositionally biased region" description="Acidic residues" evidence="10">
    <location>
        <begin position="1981"/>
        <end position="1991"/>
    </location>
</feature>
<feature type="compositionally biased region" description="Basic and acidic residues" evidence="10">
    <location>
        <begin position="1281"/>
        <end position="1304"/>
    </location>
</feature>
<keyword evidence="5" id="KW-0418">Kinase</keyword>
<feature type="region of interest" description="Disordered" evidence="10">
    <location>
        <begin position="1319"/>
        <end position="2006"/>
    </location>
</feature>
<sequence>MNKYDQVKVLGQGGFGKALLVKRKTDNQQFVIKEVRLTSLGPKDREEAMKEVKVLASLKHPYIVDYVESFQERGCLFIVMGYADGGDLAQKIEKAGRKLFSEDEILHDFIEIALGIKYIHDRKILHRDLKGQNVFLMKDGTVKLGDFGIARVLEHTFQVCKTQIGTPYYLSPEICQGKNYNMKTDIWSLGCILYELCTLKHAFEAGNMNQLLMNIVRGRYTPIPAQYSEDLKNLVNRMLTKEPEKRPNINQILATPFIKEKLSKFLDKTMLDYEMQHTILHGRKPFQAPTIIPKKAPVPTVAAGGNFAVVAGDDHSGFTKRRDEQNKKMQELEKRQKELDEKVKQREAELKKKEEELRKRQEQQRKENEKRDAEIKKMEEDLAKREKEEKARIAAKELEIKKQQQRIAQIEVEKRDAELKHQESLIMRREREEQARLEAREKQLQQQARANNGQDEFDRRAAEIKRRQEELERRGREERARLDAQEKQLQQMKADQERRYQQMQQDIQQQKLEYQNQQQKYQQQPKPSQQPQKHAQQPQQPQKHQQPPPQQPQKYPQQNQNQQQLQRQKEANERAAYEKRQREYEEKKQRLEQERLEAEKKARQNEWEENHRIANQNRNRDRGGPFAYDNPQGARPQPRQQPQQRDQYNRNDGGMTDDERRRIFFEQQQAAQANRARVRNDGAGIMDCFNYNEPEPQNNRNRNNNRRGGNANQGDEDAERMRIYMEQRREAMANKERQRNMEMRGNAVMDAICDPHADEDERRERNRRNMEKQRQQESEEEERRRIFMEQRRAALANRDRMRQMEMDGGEARNAIMRNDPDDDDDEYERKRRNQKKRQNDLDEEERRRIFMEQKRAAQANRDRMRQMEMGGGEARDAIMRNDPDDDEDEKRRRNDKKKEYDEDAMKEFYRQQRHEARANREKLRQAEFGTPDYAKEDEASDNSSSSHHHHRHRHHHHRDGSSRGAESESSDNGDGYERNGKKKQMSIEEINAYMREQRHIAAANKARAQAAEAESQFEKDLKENAKDDEPLPQKKKQMDMDEINAYMREQRHIARANKARAQAAEAESQFERDLKENAKDDEPLPQKKKQMDMDEINAYMREQRHIARANKARAQAAEAESQFERDLKENAKDDEPLPQKKKDMSLEEINAYMREQRHIARANKAKAQAAEAESQFEKDLKENSKDDEPLPQKKKDMSLDEINAYMREQRHIARANKAKAQAAEAESQLEKELKENAKDDEPLPQKKKDMSLEEINAYMREQRHIARANKAKAQAAEAESQLEKELKENAKDDEPLPQKKKDMSLEEINAYMREQRHIARANKAKAQAAEAESQLEKELKENAKDDEPLPQKKKDMSLEEINAYMREQRHIARANKAKAQAAEAESQLEKELKENAKDDEPLPQKKKDMSLEEINAYMREQRHIARANREKAERAELGGPEKGAANPDDDDEPPPQKEKKPEMSLAEINAFMREQRHARRANRARAEAEAAGTNMDKLIAQAEAEQRANPRLDQDDQPGPPQPPEEDDEPPPQKEKKPEMSLAEINAFMREQRHARRANRARAEAELQGVNMDQLIAEAEAEQRANPKVDAGDSSAADKRAQPPPEEDDEPPPQKEKKPEMSLQEINAFMREQRHARRANRARAEAELQGVNMDQLIAQAEAEQRANPKVDAAGNDNGGSSAQPEQPPEEDNEPPPQKEKKPEMSLQEINAFMREQRHARRANKARAEAELQGINMDDLIAQAESEQRANPKIESEPPAQKPASPPQQQPQPQKRPPSASSSSAPKPASDSSAPDSAAPSQPQRMTVAEARRQAMAKKAQQKQQQKPQQAQQPAAQPQPEPAQPSEQPQQSQPQQLLDKAAMRELFAQQRNEMRLNRERIKAAQDGSRDPNLPSSVQSQNSNRRPTPKQQPQPQQLPKVPISSSSRLSSGSDKGSNPLKNSARRIIQSTDSPRPSSSGTGSLQKQLQSKNSKLIQPTIPVDYDENSDDDDTSPAGPMSGRLDMSQALNSKSASNFLKSRSIVLKTLGENDLNEDLQDQIAADEDLQQEEVHLEEEEEVEDEEKAATKQLSAILDKAKFLNDALNLDENNLEDDENDSGGTSSVSKSGEEGTTKKLPDINNAPQFFLQNKVLNLPVVHDDDSLSYRAEAIRAFLEKEIGLDKLIELKQAVAESDSTSVDVNMILKDVEPGVIVLAQQLLILDEACEQAQR</sequence>
<feature type="domain" description="Protein kinase" evidence="11">
    <location>
        <begin position="4"/>
        <end position="258"/>
    </location>
</feature>
<evidence type="ECO:0000313" key="12">
    <source>
        <dbReference type="EMBL" id="KAK8897857.1"/>
    </source>
</evidence>
<feature type="compositionally biased region" description="Basic and acidic residues" evidence="10">
    <location>
        <begin position="1016"/>
        <end position="1039"/>
    </location>
</feature>
<gene>
    <name evidence="12" type="ORF">M9Y10_000085</name>
</gene>
<dbReference type="InterPro" id="IPR000719">
    <property type="entry name" value="Prot_kinase_dom"/>
</dbReference>
<dbReference type="Gene3D" id="1.10.510.10">
    <property type="entry name" value="Transferase(Phosphotransferase) domain 1"/>
    <property type="match status" value="1"/>
</dbReference>
<feature type="region of interest" description="Disordered" evidence="10">
    <location>
        <begin position="2087"/>
        <end position="2118"/>
    </location>
</feature>
<keyword evidence="6 9" id="KW-0067">ATP-binding</keyword>
<feature type="compositionally biased region" description="Basic and acidic residues" evidence="10">
    <location>
        <begin position="1581"/>
        <end position="1601"/>
    </location>
</feature>
<feature type="compositionally biased region" description="Low complexity" evidence="10">
    <location>
        <begin position="1816"/>
        <end position="1835"/>
    </location>
</feature>
<proteinExistence type="predicted"/>
<feature type="region of interest" description="Disordered" evidence="10">
    <location>
        <begin position="1054"/>
        <end position="1093"/>
    </location>
</feature>
<evidence type="ECO:0000256" key="7">
    <source>
        <dbReference type="ARBA" id="ARBA00047899"/>
    </source>
</evidence>
<evidence type="ECO:0000313" key="13">
    <source>
        <dbReference type="Proteomes" id="UP001470230"/>
    </source>
</evidence>
<feature type="compositionally biased region" description="Basic and acidic residues" evidence="10">
    <location>
        <begin position="456"/>
        <end position="486"/>
    </location>
</feature>
<feature type="region of interest" description="Disordered" evidence="10">
    <location>
        <begin position="732"/>
        <end position="1039"/>
    </location>
</feature>
<feature type="region of interest" description="Disordered" evidence="10">
    <location>
        <begin position="1266"/>
        <end position="1305"/>
    </location>
</feature>
<evidence type="ECO:0000256" key="5">
    <source>
        <dbReference type="ARBA" id="ARBA00022777"/>
    </source>
</evidence>
<feature type="compositionally biased region" description="Basic and acidic residues" evidence="10">
    <location>
        <begin position="567"/>
        <end position="623"/>
    </location>
</feature>
<feature type="compositionally biased region" description="Low complexity" evidence="10">
    <location>
        <begin position="1907"/>
        <end position="1935"/>
    </location>
</feature>
<feature type="compositionally biased region" description="Basic and acidic residues" evidence="10">
    <location>
        <begin position="1228"/>
        <end position="1251"/>
    </location>
</feature>
<dbReference type="Pfam" id="PF00069">
    <property type="entry name" value="Pkinase"/>
    <property type="match status" value="1"/>
</dbReference>
<name>A0ABR2L531_9EUKA</name>
<feature type="compositionally biased region" description="Basic and acidic residues" evidence="10">
    <location>
        <begin position="2106"/>
        <end position="2116"/>
    </location>
</feature>
<dbReference type="EMBL" id="JAPFFF010000001">
    <property type="protein sequence ID" value="KAK8897857.1"/>
    <property type="molecule type" value="Genomic_DNA"/>
</dbReference>
<evidence type="ECO:0000256" key="10">
    <source>
        <dbReference type="SAM" id="MobiDB-lite"/>
    </source>
</evidence>
<dbReference type="PROSITE" id="PS50011">
    <property type="entry name" value="PROTEIN_KINASE_DOM"/>
    <property type="match status" value="1"/>
</dbReference>
<feature type="compositionally biased region" description="Basic and acidic residues" evidence="10">
    <location>
        <begin position="1387"/>
        <end position="1410"/>
    </location>
</feature>
<feature type="compositionally biased region" description="Polar residues" evidence="10">
    <location>
        <begin position="444"/>
        <end position="454"/>
    </location>
</feature>
<feature type="compositionally biased region" description="Polar residues" evidence="10">
    <location>
        <begin position="1946"/>
        <end position="1974"/>
    </location>
</feature>
<feature type="compositionally biased region" description="Low complexity" evidence="10">
    <location>
        <begin position="698"/>
        <end position="710"/>
    </location>
</feature>
<feature type="compositionally biased region" description="Low complexity" evidence="10">
    <location>
        <begin position="1776"/>
        <end position="1804"/>
    </location>
</feature>
<dbReference type="SMART" id="SM00220">
    <property type="entry name" value="S_TKc"/>
    <property type="match status" value="1"/>
</dbReference>
<dbReference type="InterPro" id="IPR017441">
    <property type="entry name" value="Protein_kinase_ATP_BS"/>
</dbReference>
<feature type="compositionally biased region" description="Basic residues" evidence="10">
    <location>
        <begin position="946"/>
        <end position="958"/>
    </location>
</feature>
<feature type="compositionally biased region" description="Basic and acidic residues" evidence="10">
    <location>
        <begin position="873"/>
        <end position="882"/>
    </location>
</feature>
<comment type="catalytic activity">
    <reaction evidence="8">
        <text>L-seryl-[protein] + ATP = O-phospho-L-seryl-[protein] + ADP + H(+)</text>
        <dbReference type="Rhea" id="RHEA:17989"/>
        <dbReference type="Rhea" id="RHEA-COMP:9863"/>
        <dbReference type="Rhea" id="RHEA-COMP:11604"/>
        <dbReference type="ChEBI" id="CHEBI:15378"/>
        <dbReference type="ChEBI" id="CHEBI:29999"/>
        <dbReference type="ChEBI" id="CHEBI:30616"/>
        <dbReference type="ChEBI" id="CHEBI:83421"/>
        <dbReference type="ChEBI" id="CHEBI:456216"/>
        <dbReference type="EC" id="2.7.11.1"/>
    </reaction>
</comment>
<dbReference type="Gene3D" id="3.30.200.20">
    <property type="entry name" value="Phosphorylase Kinase, domain 1"/>
    <property type="match status" value="1"/>
</dbReference>
<keyword evidence="2" id="KW-0723">Serine/threonine-protein kinase</keyword>
<evidence type="ECO:0000256" key="9">
    <source>
        <dbReference type="PROSITE-ProRule" id="PRU10141"/>
    </source>
</evidence>
<accession>A0ABR2L531</accession>
<evidence type="ECO:0000256" key="1">
    <source>
        <dbReference type="ARBA" id="ARBA00012513"/>
    </source>
</evidence>
<feature type="compositionally biased region" description="Low complexity" evidence="10">
    <location>
        <begin position="635"/>
        <end position="645"/>
    </location>
</feature>
<feature type="compositionally biased region" description="Pro residues" evidence="10">
    <location>
        <begin position="1759"/>
        <end position="1775"/>
    </location>
</feature>
<feature type="compositionally biased region" description="Low complexity" evidence="10">
    <location>
        <begin position="501"/>
        <end position="545"/>
    </location>
</feature>
<feature type="compositionally biased region" description="Basic and acidic residues" evidence="10">
    <location>
        <begin position="413"/>
        <end position="443"/>
    </location>
</feature>
<keyword evidence="13" id="KW-1185">Reference proteome</keyword>
<protein>
    <recommendedName>
        <fullName evidence="1">non-specific serine/threonine protein kinase</fullName>
        <ecNumber evidence="1">2.7.11.1</ecNumber>
    </recommendedName>
</protein>
<feature type="compositionally biased region" description="Basic and acidic residues" evidence="10">
    <location>
        <begin position="753"/>
        <end position="805"/>
    </location>
</feature>
<dbReference type="InterPro" id="IPR008271">
    <property type="entry name" value="Ser/Thr_kinase_AS"/>
</dbReference>
<evidence type="ECO:0000256" key="6">
    <source>
        <dbReference type="ARBA" id="ARBA00022840"/>
    </source>
</evidence>
<feature type="region of interest" description="Disordered" evidence="10">
    <location>
        <begin position="413"/>
        <end position="719"/>
    </location>
</feature>
<feature type="binding site" evidence="9">
    <location>
        <position position="33"/>
    </location>
    <ligand>
        <name>ATP</name>
        <dbReference type="ChEBI" id="CHEBI:30616"/>
    </ligand>
</feature>
<feature type="compositionally biased region" description="Low complexity" evidence="10">
    <location>
        <begin position="665"/>
        <end position="675"/>
    </location>
</feature>
<dbReference type="CDD" id="cd08215">
    <property type="entry name" value="STKc_Nek"/>
    <property type="match status" value="1"/>
</dbReference>
<dbReference type="PROSITE" id="PS00108">
    <property type="entry name" value="PROTEIN_KINASE_ST"/>
    <property type="match status" value="1"/>
</dbReference>
<feature type="compositionally biased region" description="Basic and acidic residues" evidence="10">
    <location>
        <begin position="1871"/>
        <end position="1888"/>
    </location>
</feature>
<feature type="compositionally biased region" description="Low complexity" evidence="10">
    <location>
        <begin position="1001"/>
        <end position="1013"/>
    </location>
</feature>
<dbReference type="SUPFAM" id="SSF56112">
    <property type="entry name" value="Protein kinase-like (PK-like)"/>
    <property type="match status" value="1"/>
</dbReference>
<feature type="compositionally biased region" description="Basic and acidic residues" evidence="10">
    <location>
        <begin position="837"/>
        <end position="866"/>
    </location>
</feature>
<keyword evidence="4 9" id="KW-0547">Nucleotide-binding</keyword>
<evidence type="ECO:0000256" key="8">
    <source>
        <dbReference type="ARBA" id="ARBA00048679"/>
    </source>
</evidence>
<keyword evidence="3" id="KW-0808">Transferase</keyword>
<evidence type="ECO:0000256" key="2">
    <source>
        <dbReference type="ARBA" id="ARBA00022527"/>
    </source>
</evidence>
<comment type="caution">
    <text evidence="12">The sequence shown here is derived from an EMBL/GenBank/DDBJ whole genome shotgun (WGS) entry which is preliminary data.</text>
</comment>
<feature type="compositionally biased region" description="Basic and acidic residues" evidence="10">
    <location>
        <begin position="1334"/>
        <end position="1357"/>
    </location>
</feature>
<feature type="region of interest" description="Disordered" evidence="10">
    <location>
        <begin position="1107"/>
        <end position="1145"/>
    </location>
</feature>
<comment type="catalytic activity">
    <reaction evidence="7">
        <text>L-threonyl-[protein] + ATP = O-phospho-L-threonyl-[protein] + ADP + H(+)</text>
        <dbReference type="Rhea" id="RHEA:46608"/>
        <dbReference type="Rhea" id="RHEA-COMP:11060"/>
        <dbReference type="Rhea" id="RHEA-COMP:11605"/>
        <dbReference type="ChEBI" id="CHEBI:15378"/>
        <dbReference type="ChEBI" id="CHEBI:30013"/>
        <dbReference type="ChEBI" id="CHEBI:30616"/>
        <dbReference type="ChEBI" id="CHEBI:61977"/>
        <dbReference type="ChEBI" id="CHEBI:456216"/>
        <dbReference type="EC" id="2.7.11.1"/>
    </reaction>
</comment>
<feature type="compositionally biased region" description="Basic and acidic residues" evidence="10">
    <location>
        <begin position="1122"/>
        <end position="1145"/>
    </location>
</feature>
<feature type="compositionally biased region" description="Basic and acidic residues" evidence="10">
    <location>
        <begin position="1069"/>
        <end position="1092"/>
    </location>
</feature>
<feature type="compositionally biased region" description="Basic and acidic residues" evidence="10">
    <location>
        <begin position="1175"/>
        <end position="1198"/>
    </location>
</feature>
<feature type="compositionally biased region" description="Polar residues" evidence="10">
    <location>
        <begin position="1892"/>
        <end position="1904"/>
    </location>
</feature>
<feature type="compositionally biased region" description="Basic and acidic residues" evidence="10">
    <location>
        <begin position="1745"/>
        <end position="1755"/>
    </location>
</feature>
<feature type="compositionally biased region" description="Low complexity" evidence="10">
    <location>
        <begin position="1843"/>
        <end position="1855"/>
    </location>
</feature>
<dbReference type="InterPro" id="IPR011009">
    <property type="entry name" value="Kinase-like_dom_sf"/>
</dbReference>
<evidence type="ECO:0000256" key="3">
    <source>
        <dbReference type="ARBA" id="ARBA00022679"/>
    </source>
</evidence>
<feature type="compositionally biased region" description="Low complexity" evidence="10">
    <location>
        <begin position="552"/>
        <end position="566"/>
    </location>
</feature>
<feature type="region of interest" description="Disordered" evidence="10">
    <location>
        <begin position="1160"/>
        <end position="1199"/>
    </location>
</feature>
<feature type="region of interest" description="Disordered" evidence="10">
    <location>
        <begin position="1213"/>
        <end position="1252"/>
    </location>
</feature>
<dbReference type="InterPro" id="IPR051131">
    <property type="entry name" value="NEK_Ser/Thr_kinase_NIMA"/>
</dbReference>
<feature type="compositionally biased region" description="Basic and acidic residues" evidence="10">
    <location>
        <begin position="1504"/>
        <end position="1514"/>
    </location>
</feature>
<dbReference type="PANTHER" id="PTHR44899:SF3">
    <property type="entry name" value="SERINE_THREONINE-PROTEIN KINASE NEK1"/>
    <property type="match status" value="1"/>
</dbReference>
<dbReference type="PANTHER" id="PTHR44899">
    <property type="entry name" value="CAMK FAMILY PROTEIN KINASE"/>
    <property type="match status" value="1"/>
</dbReference>
<reference evidence="12 13" key="1">
    <citation type="submission" date="2024-04" db="EMBL/GenBank/DDBJ databases">
        <title>Tritrichomonas musculus Genome.</title>
        <authorList>
            <person name="Alves-Ferreira E."/>
            <person name="Grigg M."/>
            <person name="Lorenzi H."/>
            <person name="Galac M."/>
        </authorList>
    </citation>
    <scope>NUCLEOTIDE SEQUENCE [LARGE SCALE GENOMIC DNA]</scope>
    <source>
        <strain evidence="12 13">EAF2021</strain>
    </source>
</reference>
<feature type="compositionally biased region" description="Basic and acidic residues" evidence="10">
    <location>
        <begin position="732"/>
        <end position="742"/>
    </location>
</feature>
<feature type="region of interest" description="Disordered" evidence="10">
    <location>
        <begin position="312"/>
        <end position="389"/>
    </location>
</feature>
<dbReference type="PROSITE" id="PS00107">
    <property type="entry name" value="PROTEIN_KINASE_ATP"/>
    <property type="match status" value="1"/>
</dbReference>
<organism evidence="12 13">
    <name type="scientific">Tritrichomonas musculus</name>
    <dbReference type="NCBI Taxonomy" id="1915356"/>
    <lineage>
        <taxon>Eukaryota</taxon>
        <taxon>Metamonada</taxon>
        <taxon>Parabasalia</taxon>
        <taxon>Tritrichomonadida</taxon>
        <taxon>Tritrichomonadidae</taxon>
        <taxon>Tritrichomonas</taxon>
    </lineage>
</organism>
<evidence type="ECO:0000256" key="4">
    <source>
        <dbReference type="ARBA" id="ARBA00022741"/>
    </source>
</evidence>
<evidence type="ECO:0000259" key="11">
    <source>
        <dbReference type="PROSITE" id="PS50011"/>
    </source>
</evidence>
<dbReference type="Proteomes" id="UP001470230">
    <property type="component" value="Unassembled WGS sequence"/>
</dbReference>